<dbReference type="Pfam" id="PF04055">
    <property type="entry name" value="Radical_SAM"/>
    <property type="match status" value="1"/>
</dbReference>
<name>C1FF36_MICCC</name>
<feature type="region of interest" description="Disordered" evidence="1">
    <location>
        <begin position="1"/>
        <end position="61"/>
    </location>
</feature>
<dbReference type="Pfam" id="PF19864">
    <property type="entry name" value="Radical_SAM_N2"/>
    <property type="match status" value="1"/>
</dbReference>
<dbReference type="InterPro" id="IPR045784">
    <property type="entry name" value="Radical_SAM_N2"/>
</dbReference>
<dbReference type="SFLD" id="SFLDS00029">
    <property type="entry name" value="Radical_SAM"/>
    <property type="match status" value="1"/>
</dbReference>
<dbReference type="Gene3D" id="3.40.50.280">
    <property type="entry name" value="Cobalamin-binding domain"/>
    <property type="match status" value="1"/>
</dbReference>
<dbReference type="PANTHER" id="PTHR42731">
    <property type="entry name" value="SLL1084 PROTEIN"/>
    <property type="match status" value="1"/>
</dbReference>
<feature type="domain" description="Radical SAM core" evidence="2">
    <location>
        <begin position="337"/>
        <end position="580"/>
    </location>
</feature>
<dbReference type="OMA" id="VINKWIP"/>
<dbReference type="InterPro" id="IPR023862">
    <property type="entry name" value="CHP03960_rSAM"/>
</dbReference>
<dbReference type="NCBIfam" id="TIGR03960">
    <property type="entry name" value="rSAM_fuse_unch"/>
    <property type="match status" value="1"/>
</dbReference>
<dbReference type="InterPro" id="IPR007197">
    <property type="entry name" value="rSAM"/>
</dbReference>
<sequence>MQIARAGIAPTARRPHRLSSRRPRQLHRAVSNNRTNRTSFPLRPAAVLTPPPPSPTRTDAERRAEEALLAGDDSDGTIAGFTKLEWSCIQTPARYLGNEVGAVHKDWNDAQVRFTMAYPEIYEVGASNLGHVVLYTILNNQPGMLCDRAYLPGDDMLQLLKSKNRDLFAVESKRPLKHFDALGMSLAYELGAVNVLEMMHLSGLPLTHKARDDKPDEAWNVDEGSWPLVFVGGPTATSNPEPIADFVDFVALGDGEDVMVEIGECLKKTKSEGLNREETLYRLATEVEGIYAPRFYDSPKGWGGAVFPTREGVPERCKRRVADPDPLLQVGLVPYVSTVHDRLTVEIRRGCTRGCRFCQPGMLTRPARDVPPEKVIEAVEKGMRETGYNEFSLLSLSCSDYLALPSVGLEIKNRLRDENVTLSLPSQRIDRFDDSIADILGGAGKAGLTFAPEAGTQRLRDIVNKGLTNDELLHGVQTAYDRGWRNVKLYFMIGLPGETDADVLGIAETVDWLQKTVGGNKARKRDRLTLTLTLSNFTPKPHTPFQWHSVSTEEFARRGKLLKDALAKVPNVKSNWTSIRISAMEDFIGRGDRSLCDVIRRSWELGAHKATWWDGAESSFQSFDRAIEEAGLTWKYRQVVNGEWDVLEKLGDGEYRGQGGGGKGRVDRGALADSRLDAPLPWDHIDTGIAKWWLKADLQKALEGITVPDCSHSGVCTECGVCGDEFGENVVAEVPPLPVFEGHYEPDGRRTQRLRFRFTKDGKESFIGHLDTLRLLERACRRASLPVSMTRSPYSSRPRISTAMALPLGASSEAEMMEIVLTERMNPEDVRARLAEELPAGMRLTEETMNELLQSAEFLVHVAVPGAAAKPAIESIGGDAPSWDVEGGGAFFDAGKNGDGIPDASADEDDADAAAEAAAEAEIAAAVAAFAKAVTPADWKHWVASAMALEKFEISKTSKKGNVRVVDLRPQLLALEHMDQPEIDDSLRGRHVPMPSVCPPGTAILRFRGEYTGAGGLSVEGMCQMLSHVSNVAITPLHSHRVRIDLGEPTPPVVDKLWLDNIVRAEAFMALERRWDPAAGVNNRGHMGGGNKEGDRIDNHRSYRAEEPPEKTSKKKKK</sequence>
<gene>
    <name evidence="3" type="ORF">MICPUN_113346</name>
</gene>
<dbReference type="Pfam" id="PF10105">
    <property type="entry name" value="DUF2344"/>
    <property type="match status" value="2"/>
</dbReference>
<feature type="compositionally biased region" description="Basic and acidic residues" evidence="1">
    <location>
        <begin position="1092"/>
        <end position="1112"/>
    </location>
</feature>
<feature type="region of interest" description="Disordered" evidence="1">
    <location>
        <begin position="1079"/>
        <end position="1118"/>
    </location>
</feature>
<keyword evidence="4" id="KW-1185">Reference proteome</keyword>
<dbReference type="RefSeq" id="XP_002507035.1">
    <property type="nucleotide sequence ID" value="XM_002506989.1"/>
</dbReference>
<dbReference type="PROSITE" id="PS51918">
    <property type="entry name" value="RADICAL_SAM"/>
    <property type="match status" value="1"/>
</dbReference>
<dbReference type="InParanoid" id="C1FF36"/>
<dbReference type="AlphaFoldDB" id="C1FF36"/>
<dbReference type="GeneID" id="8250345"/>
<dbReference type="InterPro" id="IPR006638">
    <property type="entry name" value="Elp3/MiaA/NifB-like_rSAM"/>
</dbReference>
<dbReference type="InterPro" id="IPR018768">
    <property type="entry name" value="DUF2344"/>
</dbReference>
<dbReference type="EMBL" id="CP001574">
    <property type="protein sequence ID" value="ACO68293.1"/>
    <property type="molecule type" value="Genomic_DNA"/>
</dbReference>
<dbReference type="STRING" id="296587.C1FF36"/>
<dbReference type="Gene3D" id="3.80.30.20">
    <property type="entry name" value="tm_1862 like domain"/>
    <property type="match status" value="1"/>
</dbReference>
<evidence type="ECO:0000313" key="3">
    <source>
        <dbReference type="EMBL" id="ACO68293.1"/>
    </source>
</evidence>
<dbReference type="GO" id="GO:0051536">
    <property type="term" value="F:iron-sulfur cluster binding"/>
    <property type="evidence" value="ECO:0007669"/>
    <property type="project" value="InterPro"/>
</dbReference>
<reference evidence="3 4" key="1">
    <citation type="journal article" date="2009" name="Science">
        <title>Green evolution and dynamic adaptations revealed by genomes of the marine picoeukaryotes Micromonas.</title>
        <authorList>
            <person name="Worden A.Z."/>
            <person name="Lee J.H."/>
            <person name="Mock T."/>
            <person name="Rouze P."/>
            <person name="Simmons M.P."/>
            <person name="Aerts A.L."/>
            <person name="Allen A.E."/>
            <person name="Cuvelier M.L."/>
            <person name="Derelle E."/>
            <person name="Everett M.V."/>
            <person name="Foulon E."/>
            <person name="Grimwood J."/>
            <person name="Gundlach H."/>
            <person name="Henrissat B."/>
            <person name="Napoli C."/>
            <person name="McDonald S.M."/>
            <person name="Parker M.S."/>
            <person name="Rombauts S."/>
            <person name="Salamov A."/>
            <person name="Von Dassow P."/>
            <person name="Badger J.H."/>
            <person name="Coutinho P.M."/>
            <person name="Demir E."/>
            <person name="Dubchak I."/>
            <person name="Gentemann C."/>
            <person name="Eikrem W."/>
            <person name="Gready J.E."/>
            <person name="John U."/>
            <person name="Lanier W."/>
            <person name="Lindquist E.A."/>
            <person name="Lucas S."/>
            <person name="Mayer K.F."/>
            <person name="Moreau H."/>
            <person name="Not F."/>
            <person name="Otillar R."/>
            <person name="Panaud O."/>
            <person name="Pangilinan J."/>
            <person name="Paulsen I."/>
            <person name="Piegu B."/>
            <person name="Poliakov A."/>
            <person name="Robbens S."/>
            <person name="Schmutz J."/>
            <person name="Toulza E."/>
            <person name="Wyss T."/>
            <person name="Zelensky A."/>
            <person name="Zhou K."/>
            <person name="Armbrust E.V."/>
            <person name="Bhattacharya D."/>
            <person name="Goodenough U.W."/>
            <person name="Van de Peer Y."/>
            <person name="Grigoriev I.V."/>
        </authorList>
    </citation>
    <scope>NUCLEOTIDE SEQUENCE [LARGE SCALE GENOMIC DNA]</scope>
    <source>
        <strain evidence="4">RCC299 / NOUM17</strain>
    </source>
</reference>
<dbReference type="PANTHER" id="PTHR42731:SF1">
    <property type="entry name" value="RADICAL SAM DOMAIN PROTEIN"/>
    <property type="match status" value="1"/>
</dbReference>
<dbReference type="KEGG" id="mis:MICPUN_113346"/>
<dbReference type="CDD" id="cd01335">
    <property type="entry name" value="Radical_SAM"/>
    <property type="match status" value="1"/>
</dbReference>
<accession>C1FF36</accession>
<feature type="compositionally biased region" description="Polar residues" evidence="1">
    <location>
        <begin position="30"/>
        <end position="39"/>
    </location>
</feature>
<dbReference type="GO" id="GO:0003824">
    <property type="term" value="F:catalytic activity"/>
    <property type="evidence" value="ECO:0007669"/>
    <property type="project" value="InterPro"/>
</dbReference>
<evidence type="ECO:0000259" key="2">
    <source>
        <dbReference type="PROSITE" id="PS51918"/>
    </source>
</evidence>
<dbReference type="InterPro" id="IPR023404">
    <property type="entry name" value="rSAM_horseshoe"/>
</dbReference>
<protein>
    <submittedName>
        <fullName evidence="3">Radical SAM domain protein</fullName>
    </submittedName>
</protein>
<dbReference type="SFLD" id="SFLDG01082">
    <property type="entry name" value="B12-binding_domain_containing"/>
    <property type="match status" value="1"/>
</dbReference>
<proteinExistence type="predicted"/>
<organism evidence="3 4">
    <name type="scientific">Micromonas commoda (strain RCC299 / NOUM17 / CCMP2709)</name>
    <name type="common">Picoplanktonic green alga</name>
    <dbReference type="NCBI Taxonomy" id="296587"/>
    <lineage>
        <taxon>Eukaryota</taxon>
        <taxon>Viridiplantae</taxon>
        <taxon>Chlorophyta</taxon>
        <taxon>Mamiellophyceae</taxon>
        <taxon>Mamiellales</taxon>
        <taxon>Mamiellaceae</taxon>
        <taxon>Micromonas</taxon>
    </lineage>
</organism>
<evidence type="ECO:0000313" key="4">
    <source>
        <dbReference type="Proteomes" id="UP000002009"/>
    </source>
</evidence>
<dbReference type="InterPro" id="IPR058240">
    <property type="entry name" value="rSAM_sf"/>
</dbReference>
<dbReference type="SMART" id="SM00729">
    <property type="entry name" value="Elp3"/>
    <property type="match status" value="1"/>
</dbReference>
<feature type="compositionally biased region" description="Basic residues" evidence="1">
    <location>
        <begin position="13"/>
        <end position="27"/>
    </location>
</feature>
<dbReference type="Proteomes" id="UP000002009">
    <property type="component" value="Chromosome 1"/>
</dbReference>
<dbReference type="SUPFAM" id="SSF102114">
    <property type="entry name" value="Radical SAM enzymes"/>
    <property type="match status" value="1"/>
</dbReference>
<dbReference type="OrthoDB" id="3846at2759"/>
<dbReference type="NCBIfam" id="TIGR03936">
    <property type="entry name" value="sam_1_link_chp"/>
    <property type="match status" value="1"/>
</dbReference>
<evidence type="ECO:0000256" key="1">
    <source>
        <dbReference type="SAM" id="MobiDB-lite"/>
    </source>
</evidence>
<dbReference type="eggNOG" id="ENOG502R6PD">
    <property type="taxonomic scope" value="Eukaryota"/>
</dbReference>